<dbReference type="GO" id="GO:0004775">
    <property type="term" value="F:succinate-CoA ligase (ADP-forming) activity"/>
    <property type="evidence" value="ECO:0007669"/>
    <property type="project" value="UniProtKB-EC"/>
</dbReference>
<dbReference type="InterPro" id="IPR013815">
    <property type="entry name" value="ATP_grasp_subdomain_1"/>
</dbReference>
<evidence type="ECO:0000313" key="7">
    <source>
        <dbReference type="EMBL" id="AIF08516.1"/>
    </source>
</evidence>
<dbReference type="PROSITE" id="PS01217">
    <property type="entry name" value="SUCCINYL_COA_LIG_3"/>
    <property type="match status" value="1"/>
</dbReference>
<dbReference type="InterPro" id="IPR016102">
    <property type="entry name" value="Succinyl-CoA_synth-like"/>
</dbReference>
<dbReference type="GO" id="GO:0006104">
    <property type="term" value="P:succinyl-CoA metabolic process"/>
    <property type="evidence" value="ECO:0007669"/>
    <property type="project" value="TreeGrafter"/>
</dbReference>
<dbReference type="InterPro" id="IPR011761">
    <property type="entry name" value="ATP-grasp"/>
</dbReference>
<dbReference type="SUPFAM" id="SSF52210">
    <property type="entry name" value="Succinyl-CoA synthetase domains"/>
    <property type="match status" value="1"/>
</dbReference>
<dbReference type="Gene3D" id="3.30.1490.20">
    <property type="entry name" value="ATP-grasp fold, A domain"/>
    <property type="match status" value="1"/>
</dbReference>
<dbReference type="PANTHER" id="PTHR11815:SF10">
    <property type="entry name" value="SUCCINATE--COA LIGASE [GDP-FORMING] SUBUNIT BETA, MITOCHONDRIAL"/>
    <property type="match status" value="1"/>
</dbReference>
<dbReference type="InterPro" id="IPR005811">
    <property type="entry name" value="SUCC_ACL_C"/>
</dbReference>
<reference evidence="7" key="1">
    <citation type="journal article" date="2014" name="Genome Biol. Evol.">
        <title>Pangenome evidence for extensive interdomain horizontal transfer affecting lineage core and shell genes in uncultured planktonic thaumarchaeota and euryarchaeota.</title>
        <authorList>
            <person name="Deschamps P."/>
            <person name="Zivanovic Y."/>
            <person name="Moreira D."/>
            <person name="Rodriguez-Valera F."/>
            <person name="Lopez-Garcia P."/>
        </authorList>
    </citation>
    <scope>NUCLEOTIDE SEQUENCE</scope>
</reference>
<dbReference type="EMBL" id="KF900834">
    <property type="protein sequence ID" value="AIF08516.1"/>
    <property type="molecule type" value="Genomic_DNA"/>
</dbReference>
<evidence type="ECO:0000256" key="3">
    <source>
        <dbReference type="ARBA" id="ARBA00022741"/>
    </source>
</evidence>
<accession>A0A075GXC4</accession>
<dbReference type="Gene3D" id="3.40.50.261">
    <property type="entry name" value="Succinyl-CoA synthetase domains"/>
    <property type="match status" value="1"/>
</dbReference>
<evidence type="ECO:0000256" key="1">
    <source>
        <dbReference type="ARBA" id="ARBA00022598"/>
    </source>
</evidence>
<dbReference type="AlphaFoldDB" id="A0A075GXC4"/>
<feature type="domain" description="ATP-grasp" evidence="6">
    <location>
        <begin position="13"/>
        <end position="248"/>
    </location>
</feature>
<dbReference type="GO" id="GO:0006099">
    <property type="term" value="P:tricarboxylic acid cycle"/>
    <property type="evidence" value="ECO:0007669"/>
    <property type="project" value="InterPro"/>
</dbReference>
<dbReference type="EC" id="6.2.1.5" evidence="7"/>
<dbReference type="Gene3D" id="3.30.470.20">
    <property type="entry name" value="ATP-grasp fold, B domain"/>
    <property type="match status" value="1"/>
</dbReference>
<evidence type="ECO:0000259" key="6">
    <source>
        <dbReference type="PROSITE" id="PS50975"/>
    </source>
</evidence>
<dbReference type="InterPro" id="IPR005809">
    <property type="entry name" value="Succ_CoA_ligase-like_bsu"/>
</dbReference>
<dbReference type="GO" id="GO:0042709">
    <property type="term" value="C:succinate-CoA ligase complex"/>
    <property type="evidence" value="ECO:0007669"/>
    <property type="project" value="TreeGrafter"/>
</dbReference>
<dbReference type="PIRSF" id="PIRSF001554">
    <property type="entry name" value="SucCS_beta"/>
    <property type="match status" value="1"/>
</dbReference>
<dbReference type="GO" id="GO:0046872">
    <property type="term" value="F:metal ion binding"/>
    <property type="evidence" value="ECO:0007669"/>
    <property type="project" value="UniProtKB-KW"/>
</dbReference>
<dbReference type="Pfam" id="PF00549">
    <property type="entry name" value="Ligase_CoA"/>
    <property type="match status" value="1"/>
</dbReference>
<keyword evidence="1 7" id="KW-0436">Ligase</keyword>
<keyword evidence="3 5" id="KW-0547">Nucleotide-binding</keyword>
<keyword evidence="4" id="KW-0460">Magnesium</keyword>
<organism evidence="7">
    <name type="scientific">uncultured marine thaumarchaeote KM3_31_E07</name>
    <dbReference type="NCBI Taxonomy" id="1456118"/>
    <lineage>
        <taxon>Archaea</taxon>
        <taxon>Nitrososphaerota</taxon>
        <taxon>environmental samples</taxon>
    </lineage>
</organism>
<dbReference type="PROSITE" id="PS50975">
    <property type="entry name" value="ATP_GRASP"/>
    <property type="match status" value="1"/>
</dbReference>
<name>A0A075GXC4_9ARCH</name>
<dbReference type="InterPro" id="IPR017866">
    <property type="entry name" value="Succ-CoA_synthase_bsu_CS"/>
</dbReference>
<sequence>MVEAMRLLEYQAKSLFDEYGITIPKRYIANNFDAIKKGAEELGFPLVLKAQLKVGGRGKAGVIKICKKPEELKILYDDLTSKTVQGEKVKTLLMEEFAEHTNELYLSIYLNRSKRCYSIIASAEGGIEIENVGDKIILDTGIDGPTEKDLEYIASELTLNGNSKKNFIEFASRLTNLVVKKEAELAEINPIAVRNDGTLLALDGKVIIDDNAMFRHEEMNKYEDIATLEAEAKKSGFSLIELDGNIAVIGNGAGLVMSTLDILNDHGGKPACFLDVGGRATTESVLTALTLISRISKVEAILVNLFGGIVRTSVVAQAIIYAYKNNIIHVPIFARISGAESDKAKEILNGSTAKVFHSVEESIVSAVKSVE</sequence>
<keyword evidence="2" id="KW-0479">Metal-binding</keyword>
<dbReference type="InterPro" id="IPR013650">
    <property type="entry name" value="ATP-grasp_succ-CoA_synth-type"/>
</dbReference>
<dbReference type="SUPFAM" id="SSF56059">
    <property type="entry name" value="Glutathione synthetase ATP-binding domain-like"/>
    <property type="match status" value="1"/>
</dbReference>
<evidence type="ECO:0000256" key="5">
    <source>
        <dbReference type="PROSITE-ProRule" id="PRU00409"/>
    </source>
</evidence>
<evidence type="ECO:0000256" key="4">
    <source>
        <dbReference type="ARBA" id="ARBA00022842"/>
    </source>
</evidence>
<keyword evidence="5" id="KW-0067">ATP-binding</keyword>
<proteinExistence type="predicted"/>
<dbReference type="PANTHER" id="PTHR11815">
    <property type="entry name" value="SUCCINYL-COA SYNTHETASE BETA CHAIN"/>
    <property type="match status" value="1"/>
</dbReference>
<gene>
    <name evidence="7" type="primary">sucC</name>
</gene>
<dbReference type="Pfam" id="PF08442">
    <property type="entry name" value="ATP-grasp_2"/>
    <property type="match status" value="1"/>
</dbReference>
<evidence type="ECO:0000256" key="2">
    <source>
        <dbReference type="ARBA" id="ARBA00022723"/>
    </source>
</evidence>
<protein>
    <submittedName>
        <fullName evidence="7">Succinate--CoA ligase (SucC)</fullName>
        <ecNumber evidence="7">6.2.1.5</ecNumber>
    </submittedName>
</protein>
<dbReference type="GO" id="GO:0005524">
    <property type="term" value="F:ATP binding"/>
    <property type="evidence" value="ECO:0007669"/>
    <property type="project" value="UniProtKB-UniRule"/>
</dbReference>